<comment type="subunit">
    <text evidence="3">Homodimer.</text>
</comment>
<dbReference type="CDD" id="cd01559">
    <property type="entry name" value="ADCL_like"/>
    <property type="match status" value="1"/>
</dbReference>
<evidence type="ECO:0000256" key="8">
    <source>
        <dbReference type="ARBA" id="ARBA00035676"/>
    </source>
</evidence>
<evidence type="ECO:0000256" key="2">
    <source>
        <dbReference type="ARBA" id="ARBA00009320"/>
    </source>
</evidence>
<dbReference type="STRING" id="233100.SAMN05216526_0232"/>
<dbReference type="Gene3D" id="3.30.470.10">
    <property type="match status" value="1"/>
</dbReference>
<evidence type="ECO:0000256" key="11">
    <source>
        <dbReference type="ARBA" id="ARBA00069174"/>
    </source>
</evidence>
<sequence length="273" mass="30720">MTPSHGPNDLTLIPGDDRGINYGDGVFETLRVADGAVLHWPLHRRRLQWGLERLKIALTDWSTLESDLAQAAGEHEAAVLKLIVTRGSGPRGYRPPQMTHPRWFLQVGPMPDYDPAWAEQGVLLRLCETRLAHQPLLAGIKHLNRLEQVLARSEWQDEFQEGLMLDQEGRVICGTMSNIFMVLGNQLLTPQLDHCGIAGITRQRLMAAAGLLGFACEERPLSLADLADAEGLFLTNTVFGLWPVRQFQDQQFVISDGVRRLQRLLQRKPAKRR</sequence>
<dbReference type="AlphaFoldDB" id="A0A1R3VMH1"/>
<dbReference type="InterPro" id="IPR036038">
    <property type="entry name" value="Aminotransferase-like"/>
</dbReference>
<dbReference type="InterPro" id="IPR017824">
    <property type="entry name" value="Aminodeoxychorismate_lyase_IV"/>
</dbReference>
<dbReference type="Gene3D" id="3.20.10.10">
    <property type="entry name" value="D-amino Acid Aminotransferase, subunit A, domain 2"/>
    <property type="match status" value="1"/>
</dbReference>
<organism evidence="13 14">
    <name type="scientific">Ectothiorhodosinus mongolicus</name>
    <dbReference type="NCBI Taxonomy" id="233100"/>
    <lineage>
        <taxon>Bacteria</taxon>
        <taxon>Pseudomonadati</taxon>
        <taxon>Pseudomonadota</taxon>
        <taxon>Gammaproteobacteria</taxon>
        <taxon>Chromatiales</taxon>
        <taxon>Ectothiorhodospiraceae</taxon>
        <taxon>Ectothiorhodosinus</taxon>
    </lineage>
</organism>
<dbReference type="RefSeq" id="WP_076754219.1">
    <property type="nucleotide sequence ID" value="NZ_CP023018.1"/>
</dbReference>
<dbReference type="InterPro" id="IPR001544">
    <property type="entry name" value="Aminotrans_IV"/>
</dbReference>
<gene>
    <name evidence="13" type="ORF">SAMN05216526_0232</name>
</gene>
<dbReference type="GO" id="GO:0046656">
    <property type="term" value="P:folic acid biosynthetic process"/>
    <property type="evidence" value="ECO:0007669"/>
    <property type="project" value="UniProtKB-KW"/>
</dbReference>
<reference evidence="13 14" key="1">
    <citation type="submission" date="2017-01" db="EMBL/GenBank/DDBJ databases">
        <authorList>
            <person name="Mah S.A."/>
            <person name="Swanson W.J."/>
            <person name="Moy G.W."/>
            <person name="Vacquier V.D."/>
        </authorList>
    </citation>
    <scope>NUCLEOTIDE SEQUENCE [LARGE SCALE GENOMIC DNA]</scope>
    <source>
        <strain evidence="13 14">M9</strain>
    </source>
</reference>
<evidence type="ECO:0000256" key="3">
    <source>
        <dbReference type="ARBA" id="ARBA00011738"/>
    </source>
</evidence>
<comment type="catalytic activity">
    <reaction evidence="9">
        <text>4-amino-4-deoxychorismate = 4-aminobenzoate + pyruvate + H(+)</text>
        <dbReference type="Rhea" id="RHEA:16201"/>
        <dbReference type="ChEBI" id="CHEBI:15361"/>
        <dbReference type="ChEBI" id="CHEBI:15378"/>
        <dbReference type="ChEBI" id="CHEBI:17836"/>
        <dbReference type="ChEBI" id="CHEBI:58406"/>
        <dbReference type="EC" id="4.1.3.38"/>
    </reaction>
</comment>
<dbReference type="PANTHER" id="PTHR42743">
    <property type="entry name" value="AMINO-ACID AMINOTRANSFERASE"/>
    <property type="match status" value="1"/>
</dbReference>
<dbReference type="InterPro" id="IPR043132">
    <property type="entry name" value="BCAT-like_C"/>
</dbReference>
<accession>A0A1R3VMH1</accession>
<evidence type="ECO:0000313" key="14">
    <source>
        <dbReference type="Proteomes" id="UP000223759"/>
    </source>
</evidence>
<dbReference type="InterPro" id="IPR050571">
    <property type="entry name" value="Class-IV_PLP-Dep_Aminotrnsfr"/>
</dbReference>
<dbReference type="SUPFAM" id="SSF56752">
    <property type="entry name" value="D-aminoacid aminotransferase-like PLP-dependent enzymes"/>
    <property type="match status" value="1"/>
</dbReference>
<dbReference type="OrthoDB" id="9805628at2"/>
<dbReference type="FunFam" id="3.20.10.10:FF:000002">
    <property type="entry name" value="D-alanine aminotransferase"/>
    <property type="match status" value="1"/>
</dbReference>
<dbReference type="EMBL" id="FTPK01000001">
    <property type="protein sequence ID" value="SIT65779.1"/>
    <property type="molecule type" value="Genomic_DNA"/>
</dbReference>
<comment type="similarity">
    <text evidence="2">Belongs to the class-IV pyridoxal-phosphate-dependent aminotransferase family.</text>
</comment>
<evidence type="ECO:0000256" key="4">
    <source>
        <dbReference type="ARBA" id="ARBA00022898"/>
    </source>
</evidence>
<dbReference type="GO" id="GO:0030170">
    <property type="term" value="F:pyridoxal phosphate binding"/>
    <property type="evidence" value="ECO:0007669"/>
    <property type="project" value="InterPro"/>
</dbReference>
<keyword evidence="6 13" id="KW-0456">Lyase</keyword>
<dbReference type="InterPro" id="IPR043131">
    <property type="entry name" value="BCAT-like_N"/>
</dbReference>
<evidence type="ECO:0000313" key="13">
    <source>
        <dbReference type="EMBL" id="SIT65779.1"/>
    </source>
</evidence>
<dbReference type="GO" id="GO:0005829">
    <property type="term" value="C:cytosol"/>
    <property type="evidence" value="ECO:0007669"/>
    <property type="project" value="TreeGrafter"/>
</dbReference>
<proteinExistence type="inferred from homology"/>
<keyword evidence="14" id="KW-1185">Reference proteome</keyword>
<evidence type="ECO:0000256" key="5">
    <source>
        <dbReference type="ARBA" id="ARBA00022909"/>
    </source>
</evidence>
<evidence type="ECO:0000256" key="6">
    <source>
        <dbReference type="ARBA" id="ARBA00023239"/>
    </source>
</evidence>
<dbReference type="PANTHER" id="PTHR42743:SF2">
    <property type="entry name" value="AMINODEOXYCHORISMATE LYASE"/>
    <property type="match status" value="1"/>
</dbReference>
<evidence type="ECO:0000256" key="12">
    <source>
        <dbReference type="NCBIfam" id="TIGR03461"/>
    </source>
</evidence>
<dbReference type="EC" id="4.1.3.38" evidence="8 12"/>
<dbReference type="NCBIfam" id="TIGR03461">
    <property type="entry name" value="pabC_Proteo"/>
    <property type="match status" value="1"/>
</dbReference>
<comment type="function">
    <text evidence="10">Involved in the biosynthesis of p-aminobenzoate (PABA), a precursor of tetrahydrofolate. Converts 4-amino-4-deoxychorismate into 4-aminobenzoate (PABA) and pyruvate.</text>
</comment>
<protein>
    <recommendedName>
        <fullName evidence="11 12">Aminodeoxychorismate lyase</fullName>
        <ecNumber evidence="8 12">4.1.3.38</ecNumber>
    </recommendedName>
</protein>
<dbReference type="Pfam" id="PF01063">
    <property type="entry name" value="Aminotran_4"/>
    <property type="match status" value="1"/>
</dbReference>
<dbReference type="GO" id="GO:0008153">
    <property type="term" value="P:4-aminobenzoate biosynthetic process"/>
    <property type="evidence" value="ECO:0007669"/>
    <property type="project" value="UniProtKB-UniRule"/>
</dbReference>
<evidence type="ECO:0000256" key="7">
    <source>
        <dbReference type="ARBA" id="ARBA00035633"/>
    </source>
</evidence>
<dbReference type="GO" id="GO:0008696">
    <property type="term" value="F:4-amino-4-deoxychorismate lyase activity"/>
    <property type="evidence" value="ECO:0007669"/>
    <property type="project" value="UniProtKB-UniRule"/>
</dbReference>
<keyword evidence="4" id="KW-0663">Pyridoxal phosphate</keyword>
<dbReference type="Proteomes" id="UP000223759">
    <property type="component" value="Unassembled WGS sequence"/>
</dbReference>
<name>A0A1R3VMH1_9GAMM</name>
<evidence type="ECO:0000256" key="9">
    <source>
        <dbReference type="ARBA" id="ARBA00049529"/>
    </source>
</evidence>
<comment type="cofactor">
    <cofactor evidence="1">
        <name>pyridoxal 5'-phosphate</name>
        <dbReference type="ChEBI" id="CHEBI:597326"/>
    </cofactor>
</comment>
<dbReference type="NCBIfam" id="NF004761">
    <property type="entry name" value="PRK06092.1"/>
    <property type="match status" value="1"/>
</dbReference>
<evidence type="ECO:0000256" key="10">
    <source>
        <dbReference type="ARBA" id="ARBA00054027"/>
    </source>
</evidence>
<comment type="pathway">
    <text evidence="7">Cofactor biosynthesis; tetrahydrofolate biosynthesis; 4-aminobenzoate from chorismate: step 2/2.</text>
</comment>
<keyword evidence="5" id="KW-0289">Folate biosynthesis</keyword>
<evidence type="ECO:0000256" key="1">
    <source>
        <dbReference type="ARBA" id="ARBA00001933"/>
    </source>
</evidence>